<dbReference type="InterPro" id="IPR023828">
    <property type="entry name" value="Peptidase_S8_Ser-AS"/>
</dbReference>
<evidence type="ECO:0000256" key="4">
    <source>
        <dbReference type="ARBA" id="ARBA00022825"/>
    </source>
</evidence>
<evidence type="ECO:0000313" key="9">
    <source>
        <dbReference type="EMBL" id="MFC3550295.1"/>
    </source>
</evidence>
<accession>A0ABV7RQS3</accession>
<feature type="active site" description="Charge relay system" evidence="5">
    <location>
        <position position="143"/>
    </location>
</feature>
<dbReference type="PRINTS" id="PR00723">
    <property type="entry name" value="SUBTILISIN"/>
</dbReference>
<evidence type="ECO:0000256" key="7">
    <source>
        <dbReference type="SAM" id="SignalP"/>
    </source>
</evidence>
<dbReference type="PROSITE" id="PS00138">
    <property type="entry name" value="SUBTILASE_SER"/>
    <property type="match status" value="1"/>
</dbReference>
<dbReference type="InterPro" id="IPR050131">
    <property type="entry name" value="Peptidase_S8_subtilisin-like"/>
</dbReference>
<dbReference type="Pfam" id="PF00082">
    <property type="entry name" value="Peptidase_S8"/>
    <property type="match status" value="1"/>
</dbReference>
<name>A0ABV7RQS3_9GAMM</name>
<evidence type="ECO:0000256" key="1">
    <source>
        <dbReference type="ARBA" id="ARBA00011073"/>
    </source>
</evidence>
<dbReference type="InterPro" id="IPR022398">
    <property type="entry name" value="Peptidase_S8_His-AS"/>
</dbReference>
<dbReference type="PANTHER" id="PTHR43806:SF11">
    <property type="entry name" value="CEREVISIN-RELATED"/>
    <property type="match status" value="1"/>
</dbReference>
<dbReference type="PROSITE" id="PS00136">
    <property type="entry name" value="SUBTILASE_ASP"/>
    <property type="match status" value="1"/>
</dbReference>
<evidence type="ECO:0000256" key="3">
    <source>
        <dbReference type="ARBA" id="ARBA00022801"/>
    </source>
</evidence>
<keyword evidence="4 5" id="KW-0720">Serine protease</keyword>
<keyword evidence="7" id="KW-0732">Signal</keyword>
<feature type="active site" description="Charge relay system" evidence="5">
    <location>
        <position position="180"/>
    </location>
</feature>
<evidence type="ECO:0000256" key="2">
    <source>
        <dbReference type="ARBA" id="ARBA00022670"/>
    </source>
</evidence>
<evidence type="ECO:0000256" key="6">
    <source>
        <dbReference type="RuleBase" id="RU003355"/>
    </source>
</evidence>
<sequence>MKVLTLTMAAAAALLAGQAQAATHVVVAKSLSFSDALASQIEANGGHITARYPGIGVAIVEADAGFRARAQSLIQIRSAVPDVQLQFEIPESVPFDASAQADPPNSGDNDTFFNFQWGMAAIDAREAWDLGYRGNGARVAVLDSGVYCQHFDLASNMLGALNTSFVPGEGPCVTTPGFNHGTHVAGIIAAADNAFGTIGVAPQAKFFAVKVLSEVTGSGSFGGILQGIVYASDNGADVINMSLGVSGGIAQSPDNLELMLAVQRAVNYARGKNTTVIASAGNDATDYDTESNADGTHQIAFPAGLSGVVAISATAPEGWGVDPNTNLDLPASYSNYGKRLVRHAAPGGDFDYTPANQLCVVAGILNPCWAFDMVLSTSFVSGGTQFYSWSAGTSMAAPHAAGVAALIIGKAGGTLSPMQVELRLRVGADDLGPHLQDNFYGHGRVNAYKSVK</sequence>
<evidence type="ECO:0000256" key="5">
    <source>
        <dbReference type="PROSITE-ProRule" id="PRU01240"/>
    </source>
</evidence>
<feature type="active site" description="Charge relay system" evidence="5">
    <location>
        <position position="394"/>
    </location>
</feature>
<reference evidence="10" key="1">
    <citation type="journal article" date="2019" name="Int. J. Syst. Evol. Microbiol.">
        <title>The Global Catalogue of Microorganisms (GCM) 10K type strain sequencing project: providing services to taxonomists for standard genome sequencing and annotation.</title>
        <authorList>
            <consortium name="The Broad Institute Genomics Platform"/>
            <consortium name="The Broad Institute Genome Sequencing Center for Infectious Disease"/>
            <person name="Wu L."/>
            <person name="Ma J."/>
        </authorList>
    </citation>
    <scope>NUCLEOTIDE SEQUENCE [LARGE SCALE GENOMIC DNA]</scope>
    <source>
        <strain evidence="10">KCTC 42875</strain>
    </source>
</reference>
<keyword evidence="10" id="KW-1185">Reference proteome</keyword>
<dbReference type="Proteomes" id="UP001595740">
    <property type="component" value="Unassembled WGS sequence"/>
</dbReference>
<dbReference type="PROSITE" id="PS51892">
    <property type="entry name" value="SUBTILASE"/>
    <property type="match status" value="1"/>
</dbReference>
<dbReference type="InterPro" id="IPR036852">
    <property type="entry name" value="Peptidase_S8/S53_dom_sf"/>
</dbReference>
<keyword evidence="2 5" id="KW-0645">Protease</keyword>
<evidence type="ECO:0000259" key="8">
    <source>
        <dbReference type="Pfam" id="PF00082"/>
    </source>
</evidence>
<evidence type="ECO:0000313" key="10">
    <source>
        <dbReference type="Proteomes" id="UP001595740"/>
    </source>
</evidence>
<keyword evidence="3 5" id="KW-0378">Hydrolase</keyword>
<comment type="caution">
    <text evidence="9">The sequence shown here is derived from an EMBL/GenBank/DDBJ whole genome shotgun (WGS) entry which is preliminary data.</text>
</comment>
<dbReference type="RefSeq" id="WP_386758064.1">
    <property type="nucleotide sequence ID" value="NZ_JBHRXK010000002.1"/>
</dbReference>
<dbReference type="EMBL" id="JBHRXK010000002">
    <property type="protein sequence ID" value="MFC3550295.1"/>
    <property type="molecule type" value="Genomic_DNA"/>
</dbReference>
<feature type="chain" id="PRO_5046279994" evidence="7">
    <location>
        <begin position="22"/>
        <end position="452"/>
    </location>
</feature>
<feature type="signal peptide" evidence="7">
    <location>
        <begin position="1"/>
        <end position="21"/>
    </location>
</feature>
<dbReference type="PROSITE" id="PS00137">
    <property type="entry name" value="SUBTILASE_HIS"/>
    <property type="match status" value="1"/>
</dbReference>
<protein>
    <submittedName>
        <fullName evidence="9">S8 family serine peptidase</fullName>
    </submittedName>
</protein>
<gene>
    <name evidence="9" type="ORF">ACFOLC_04630</name>
</gene>
<dbReference type="PANTHER" id="PTHR43806">
    <property type="entry name" value="PEPTIDASE S8"/>
    <property type="match status" value="1"/>
</dbReference>
<organism evidence="9 10">
    <name type="scientific">Lysobacter cavernae</name>
    <dbReference type="NCBI Taxonomy" id="1685901"/>
    <lineage>
        <taxon>Bacteria</taxon>
        <taxon>Pseudomonadati</taxon>
        <taxon>Pseudomonadota</taxon>
        <taxon>Gammaproteobacteria</taxon>
        <taxon>Lysobacterales</taxon>
        <taxon>Lysobacteraceae</taxon>
        <taxon>Lysobacter</taxon>
    </lineage>
</organism>
<dbReference type="InterPro" id="IPR023827">
    <property type="entry name" value="Peptidase_S8_Asp-AS"/>
</dbReference>
<proteinExistence type="inferred from homology"/>
<dbReference type="SUPFAM" id="SSF52743">
    <property type="entry name" value="Subtilisin-like"/>
    <property type="match status" value="1"/>
</dbReference>
<feature type="domain" description="Peptidase S8/S53" evidence="8">
    <location>
        <begin position="134"/>
        <end position="443"/>
    </location>
</feature>
<dbReference type="InterPro" id="IPR015500">
    <property type="entry name" value="Peptidase_S8_subtilisin-rel"/>
</dbReference>
<comment type="similarity">
    <text evidence="1 5 6">Belongs to the peptidase S8 family.</text>
</comment>
<dbReference type="InterPro" id="IPR000209">
    <property type="entry name" value="Peptidase_S8/S53_dom"/>
</dbReference>
<dbReference type="Gene3D" id="3.40.50.200">
    <property type="entry name" value="Peptidase S8/S53 domain"/>
    <property type="match status" value="1"/>
</dbReference>